<dbReference type="Gramene" id="ABO95320">
    <property type="protein sequence ID" value="ABO95320"/>
    <property type="gene ID" value="OSTLU_30756"/>
</dbReference>
<reference evidence="2 3" key="1">
    <citation type="journal article" date="2007" name="Proc. Natl. Acad. Sci. U.S.A.">
        <title>The tiny eukaryote Ostreococcus provides genomic insights into the paradox of plankton speciation.</title>
        <authorList>
            <person name="Palenik B."/>
            <person name="Grimwood J."/>
            <person name="Aerts A."/>
            <person name="Rouze P."/>
            <person name="Salamov A."/>
            <person name="Putnam N."/>
            <person name="Dupont C."/>
            <person name="Jorgensen R."/>
            <person name="Derelle E."/>
            <person name="Rombauts S."/>
            <person name="Zhou K."/>
            <person name="Otillar R."/>
            <person name="Merchant S.S."/>
            <person name="Podell S."/>
            <person name="Gaasterland T."/>
            <person name="Napoli C."/>
            <person name="Gendler K."/>
            <person name="Manuell A."/>
            <person name="Tai V."/>
            <person name="Vallon O."/>
            <person name="Piganeau G."/>
            <person name="Jancek S."/>
            <person name="Heijde M."/>
            <person name="Jabbari K."/>
            <person name="Bowler C."/>
            <person name="Lohr M."/>
            <person name="Robbens S."/>
            <person name="Werner G."/>
            <person name="Dubchak I."/>
            <person name="Pazour G.J."/>
            <person name="Ren Q."/>
            <person name="Paulsen I."/>
            <person name="Delwiche C."/>
            <person name="Schmutz J."/>
            <person name="Rokhsar D."/>
            <person name="Van de Peer Y."/>
            <person name="Moreau H."/>
            <person name="Grigoriev I.V."/>
        </authorList>
    </citation>
    <scope>NUCLEOTIDE SEQUENCE [LARGE SCALE GENOMIC DNA]</scope>
    <source>
        <strain evidence="2 3">CCE9901</strain>
    </source>
</reference>
<dbReference type="PANTHER" id="PTHR34547">
    <property type="entry name" value="YACP-LIKE NYN DOMAIN PROTEIN"/>
    <property type="match status" value="1"/>
</dbReference>
<dbReference type="KEGG" id="olu:OSTLU_30756"/>
<dbReference type="AlphaFoldDB" id="A4RUV6"/>
<dbReference type="RefSeq" id="XP_001417027.1">
    <property type="nucleotide sequence ID" value="XM_001416990.1"/>
</dbReference>
<dbReference type="PANTHER" id="PTHR34547:SF1">
    <property type="entry name" value="YACP-LIKE NYN DOMAIN PROTEIN"/>
    <property type="match status" value="1"/>
</dbReference>
<evidence type="ECO:0008006" key="4">
    <source>
        <dbReference type="Google" id="ProtNLM"/>
    </source>
</evidence>
<feature type="compositionally biased region" description="Basic and acidic residues" evidence="1">
    <location>
        <begin position="341"/>
        <end position="351"/>
    </location>
</feature>
<organism evidence="2 3">
    <name type="scientific">Ostreococcus lucimarinus (strain CCE9901)</name>
    <dbReference type="NCBI Taxonomy" id="436017"/>
    <lineage>
        <taxon>Eukaryota</taxon>
        <taxon>Viridiplantae</taxon>
        <taxon>Chlorophyta</taxon>
        <taxon>Mamiellophyceae</taxon>
        <taxon>Mamiellales</taxon>
        <taxon>Bathycoccaceae</taxon>
        <taxon>Ostreococcus</taxon>
    </lineage>
</organism>
<feature type="region of interest" description="Disordered" evidence="1">
    <location>
        <begin position="1"/>
        <end position="113"/>
    </location>
</feature>
<dbReference type="eggNOG" id="ENOG502QTU8">
    <property type="taxonomic scope" value="Eukaryota"/>
</dbReference>
<feature type="compositionally biased region" description="Low complexity" evidence="1">
    <location>
        <begin position="1"/>
        <end position="10"/>
    </location>
</feature>
<feature type="region of interest" description="Disordered" evidence="1">
    <location>
        <begin position="329"/>
        <end position="374"/>
    </location>
</feature>
<dbReference type="Pfam" id="PF05991">
    <property type="entry name" value="NYN_YacP"/>
    <property type="match status" value="1"/>
</dbReference>
<dbReference type="EMBL" id="CP000583">
    <property type="protein sequence ID" value="ABO95320.1"/>
    <property type="molecule type" value="Genomic_DNA"/>
</dbReference>
<dbReference type="GeneID" id="5000715"/>
<name>A4RUV6_OSTLU</name>
<dbReference type="HOGENOM" id="CLU_656119_0_0_1"/>
<evidence type="ECO:0000313" key="3">
    <source>
        <dbReference type="Proteomes" id="UP000001568"/>
    </source>
</evidence>
<sequence>MTTSGTSTSRSTRRRRGDVAARASKGKRREGDDRGARDASSTPPPRITKRTNGMSVATQIKLVERFKSLSGGDGSNANARANAGRGTSGTSAKPIEGGRRKGADGTRDRTYEAELARRRAEKKREARLRSELERFSGGGEPPLLLVDGYNVCGLEGADGVEEANAAFRRGDMDAARVALTKEVMDFKSFSGYAVALVWDADRNRDKDEDEIEGDLDVDGFMTVYSVKNDADSWIEARVAQEIGADKKSNRVVYVATSDNALSSIARGTGAYVVTAKAFVEELRKASQGEKEILQEMAIAARWNSSKKMSNVGVRDDDVKRKLLEMYKTAPNMEAPANAPKGDFKRHSETTKMKQAPKAPKWAEMRTAQRRQNKP</sequence>
<feature type="compositionally biased region" description="Basic and acidic residues" evidence="1">
    <location>
        <begin position="96"/>
        <end position="113"/>
    </location>
</feature>
<dbReference type="Proteomes" id="UP000001568">
    <property type="component" value="Chromosome 3"/>
</dbReference>
<dbReference type="OrthoDB" id="513221at2759"/>
<feature type="compositionally biased region" description="Low complexity" evidence="1">
    <location>
        <begin position="75"/>
        <end position="90"/>
    </location>
</feature>
<evidence type="ECO:0000256" key="1">
    <source>
        <dbReference type="SAM" id="MobiDB-lite"/>
    </source>
</evidence>
<dbReference type="STRING" id="436017.A4RUV6"/>
<dbReference type="InterPro" id="IPR010298">
    <property type="entry name" value="YacP-like"/>
</dbReference>
<evidence type="ECO:0000313" key="2">
    <source>
        <dbReference type="EMBL" id="ABO95320.1"/>
    </source>
</evidence>
<protein>
    <recommendedName>
        <fullName evidence="4">NYN domain-containing protein</fullName>
    </recommendedName>
</protein>
<dbReference type="OMA" id="IDEMSMA"/>
<accession>A4RUV6</accession>
<keyword evidence="3" id="KW-1185">Reference proteome</keyword>
<gene>
    <name evidence="2" type="ORF">OSTLU_30756</name>
</gene>
<proteinExistence type="predicted"/>